<dbReference type="Proteomes" id="UP000325315">
    <property type="component" value="Unassembled WGS sequence"/>
</dbReference>
<keyword evidence="3" id="KW-1185">Reference proteome</keyword>
<dbReference type="AlphaFoldDB" id="A0A5B6UMS8"/>
<dbReference type="PANTHER" id="PTHR33116">
    <property type="entry name" value="REVERSE TRANSCRIPTASE ZINC-BINDING DOMAIN-CONTAINING PROTEIN-RELATED-RELATED"/>
    <property type="match status" value="1"/>
</dbReference>
<dbReference type="InterPro" id="IPR026960">
    <property type="entry name" value="RVT-Znf"/>
</dbReference>
<dbReference type="InterPro" id="IPR036691">
    <property type="entry name" value="Endo/exonu/phosph_ase_sf"/>
</dbReference>
<keyword evidence="2" id="KW-0548">Nucleotidyltransferase</keyword>
<keyword evidence="2" id="KW-0808">Transferase</keyword>
<comment type="caution">
    <text evidence="2">The sequence shown here is derived from an EMBL/GenBank/DDBJ whole genome shotgun (WGS) entry which is preliminary data.</text>
</comment>
<proteinExistence type="predicted"/>
<keyword evidence="2" id="KW-0695">RNA-directed DNA polymerase</keyword>
<dbReference type="SUPFAM" id="SSF56672">
    <property type="entry name" value="DNA/RNA polymerases"/>
    <property type="match status" value="1"/>
</dbReference>
<accession>A0A5B6UMS8</accession>
<dbReference type="InterPro" id="IPR043502">
    <property type="entry name" value="DNA/RNA_pol_sf"/>
</dbReference>
<reference evidence="3" key="1">
    <citation type="journal article" date="2019" name="Plant Biotechnol. J.">
        <title>Genome sequencing of the Australian wild diploid species Gossypium australe highlights disease resistance and delayed gland morphogenesis.</title>
        <authorList>
            <person name="Cai Y."/>
            <person name="Cai X."/>
            <person name="Wang Q."/>
            <person name="Wang P."/>
            <person name="Zhang Y."/>
            <person name="Cai C."/>
            <person name="Xu Y."/>
            <person name="Wang K."/>
            <person name="Zhou Z."/>
            <person name="Wang C."/>
            <person name="Geng S."/>
            <person name="Li B."/>
            <person name="Dong Q."/>
            <person name="Hou Y."/>
            <person name="Wang H."/>
            <person name="Ai P."/>
            <person name="Liu Z."/>
            <person name="Yi F."/>
            <person name="Sun M."/>
            <person name="An G."/>
            <person name="Cheng J."/>
            <person name="Zhang Y."/>
            <person name="Shi Q."/>
            <person name="Xie Y."/>
            <person name="Shi X."/>
            <person name="Chang Y."/>
            <person name="Huang F."/>
            <person name="Chen Y."/>
            <person name="Hong S."/>
            <person name="Mi L."/>
            <person name="Sun Q."/>
            <person name="Zhang L."/>
            <person name="Zhou B."/>
            <person name="Peng R."/>
            <person name="Zhang X."/>
            <person name="Liu F."/>
        </authorList>
    </citation>
    <scope>NUCLEOTIDE SEQUENCE [LARGE SCALE GENOMIC DNA]</scope>
    <source>
        <strain evidence="3">cv. PA1801</strain>
    </source>
</reference>
<evidence type="ECO:0000259" key="1">
    <source>
        <dbReference type="PROSITE" id="PS50878"/>
    </source>
</evidence>
<dbReference type="EMBL" id="SMMG02000012">
    <property type="protein sequence ID" value="KAA3454975.1"/>
    <property type="molecule type" value="Genomic_DNA"/>
</dbReference>
<dbReference type="OrthoDB" id="1001505at2759"/>
<evidence type="ECO:0000313" key="3">
    <source>
        <dbReference type="Proteomes" id="UP000325315"/>
    </source>
</evidence>
<dbReference type="Pfam" id="PF13966">
    <property type="entry name" value="zf-RVT"/>
    <property type="match status" value="1"/>
</dbReference>
<dbReference type="PROSITE" id="PS50878">
    <property type="entry name" value="RT_POL"/>
    <property type="match status" value="1"/>
</dbReference>
<evidence type="ECO:0000313" key="2">
    <source>
        <dbReference type="EMBL" id="KAA3454975.1"/>
    </source>
</evidence>
<sequence>MVFFMETKIYDKRMEGIRRRCGFVNGIDIGAEGTRGGLCLAWKEDFMISLKTFSRNHIDVLIEECNVSGVWRFTGFYGSPYANNQNDSWNLLKTLGQGQRYLWMVCGNFNEIMYSFEKKEGQPREKKKMAAFCKVLEECQLLDLGFQGRCFTWERGNLPETNIRERLDRGVVNGKWLHLFSNGFVRHLTHTISDHCPLLIHTTNEDQFKRSRRFKFEAWWTLEENFEQEVKMEWESSDELIYEKLERLQSRLMRWAIAIKQGRNGLKKKLNTELESLLESERDDDTRARLIDTRIRLNMEIDKDERYWEQRARANWLQLGDKNTAFFHKYATTHKRINTISRLESVEGQEITDEGGIYETTTNYFQNLFSSNVMGDSPYLLEGITPHISKDINTVLLSTYTVEEVYQALKGMGPTKALGWDGFPALFFQKYWHIIGKDVEEVCLGILNEGKDFESSNYTDIVLIPKIPNPTNLINFRPISLCTVLYKIVAKTIANRLQNFIRRCIDSAQSAFVPGRLISDNVLIAYELLHKLRQKRYGRKGLMAAKLDMSKAYDRVEWGFLKDVLLKMGFAEEWVRLVMKCVSTVSYAVNINGNRGRNFKPTRGLRRGDPLSPYLFLICGEGLSTLIRLAIREGVLKGVKASRRGPAVSHLLFADDCIVFGEATKERARFLKEILKSYEQCSGQCVNFNKSTIFFSTNTSEEMKKEIEEVLGMRSATNLEKYLGLPNIVGKRKKESFQNIKDKVTQRLGQWSTRFLSKGGKEIFIKSVLQAIPNYAINCFLLPKSFCEELEAIFAKFWWQHGKKKKGIHWCQWKVMCRSKEEGGMGFRDMSQFNISLLAKQGCRIISNEESLVAHVLKAKYFSNTHFLNASLGNNCSYTWKSIWAASDVLKKGLLWRVGTGNSVSINQDAWIPDATNFRLSAVVNSMQDLNVNALIDTGRKWKKELIKNTFPEEDSARILRISLAENPHEDFLVWGGEASGEYSARSAYKLLQIAEENPRAYAVQTVYRKFYKKLWLLNLPTKLKITIWRISWNYLPTKVNMQHRRLVTYTSCRRCGEQAETINHLFRECPVIKEIWSELHLQIVLTEEDKDFKQWLIWVFEMLNTRSCRVFSCALWAIWGDRNSRVH</sequence>
<protein>
    <submittedName>
        <fullName evidence="2">Reverse transcriptase</fullName>
    </submittedName>
</protein>
<name>A0A5B6UMS8_9ROSI</name>
<organism evidence="2 3">
    <name type="scientific">Gossypium australe</name>
    <dbReference type="NCBI Taxonomy" id="47621"/>
    <lineage>
        <taxon>Eukaryota</taxon>
        <taxon>Viridiplantae</taxon>
        <taxon>Streptophyta</taxon>
        <taxon>Embryophyta</taxon>
        <taxon>Tracheophyta</taxon>
        <taxon>Spermatophyta</taxon>
        <taxon>Magnoliopsida</taxon>
        <taxon>eudicotyledons</taxon>
        <taxon>Gunneridae</taxon>
        <taxon>Pentapetalae</taxon>
        <taxon>rosids</taxon>
        <taxon>malvids</taxon>
        <taxon>Malvales</taxon>
        <taxon>Malvaceae</taxon>
        <taxon>Malvoideae</taxon>
        <taxon>Gossypium</taxon>
    </lineage>
</organism>
<dbReference type="GO" id="GO:0003964">
    <property type="term" value="F:RNA-directed DNA polymerase activity"/>
    <property type="evidence" value="ECO:0007669"/>
    <property type="project" value="UniProtKB-KW"/>
</dbReference>
<dbReference type="Gene3D" id="3.60.10.10">
    <property type="entry name" value="Endonuclease/exonuclease/phosphatase"/>
    <property type="match status" value="1"/>
</dbReference>
<gene>
    <name evidence="2" type="ORF">EPI10_018051</name>
</gene>
<dbReference type="Pfam" id="PF00078">
    <property type="entry name" value="RVT_1"/>
    <property type="match status" value="1"/>
</dbReference>
<feature type="domain" description="Reverse transcriptase" evidence="1">
    <location>
        <begin position="445"/>
        <end position="715"/>
    </location>
</feature>
<dbReference type="InterPro" id="IPR000477">
    <property type="entry name" value="RT_dom"/>
</dbReference>
<dbReference type="PANTHER" id="PTHR33116:SF86">
    <property type="entry name" value="REVERSE TRANSCRIPTASE DOMAIN-CONTAINING PROTEIN"/>
    <property type="match status" value="1"/>
</dbReference>
<dbReference type="CDD" id="cd01650">
    <property type="entry name" value="RT_nLTR_like"/>
    <property type="match status" value="1"/>
</dbReference>
<dbReference type="SUPFAM" id="SSF56219">
    <property type="entry name" value="DNase I-like"/>
    <property type="match status" value="1"/>
</dbReference>